<dbReference type="EMBL" id="JBEDUW010000003">
    <property type="protein sequence ID" value="KAK9936400.1"/>
    <property type="molecule type" value="Genomic_DNA"/>
</dbReference>
<comment type="caution">
    <text evidence="7">The sequence shown here is derived from an EMBL/GenBank/DDBJ whole genome shotgun (WGS) entry which is preliminary data.</text>
</comment>
<dbReference type="Gene3D" id="2.40.330.10">
    <property type="entry name" value="DNA-binding pseudobarrel domain"/>
    <property type="match status" value="1"/>
</dbReference>
<evidence type="ECO:0000256" key="1">
    <source>
        <dbReference type="ARBA" id="ARBA00004123"/>
    </source>
</evidence>
<evidence type="ECO:0000256" key="5">
    <source>
        <dbReference type="ARBA" id="ARBA00023242"/>
    </source>
</evidence>
<name>A0AAW1XJ48_RUBAR</name>
<dbReference type="SMART" id="SM01019">
    <property type="entry name" value="B3"/>
    <property type="match status" value="1"/>
</dbReference>
<evidence type="ECO:0000259" key="6">
    <source>
        <dbReference type="PROSITE" id="PS50863"/>
    </source>
</evidence>
<keyword evidence="4" id="KW-0804">Transcription</keyword>
<dbReference type="SUPFAM" id="SSF101936">
    <property type="entry name" value="DNA-binding pseudobarrel domain"/>
    <property type="match status" value="1"/>
</dbReference>
<dbReference type="PANTHER" id="PTHR31140">
    <property type="entry name" value="B3 DOMAIN-CONTAINING TRANSCRIPTION FACTOR ABI3"/>
    <property type="match status" value="1"/>
</dbReference>
<dbReference type="PROSITE" id="PS50863">
    <property type="entry name" value="B3"/>
    <property type="match status" value="1"/>
</dbReference>
<keyword evidence="2" id="KW-0805">Transcription regulation</keyword>
<dbReference type="CDD" id="cd10017">
    <property type="entry name" value="B3_DNA"/>
    <property type="match status" value="1"/>
</dbReference>
<keyword evidence="5" id="KW-0539">Nucleus</keyword>
<evidence type="ECO:0000256" key="3">
    <source>
        <dbReference type="ARBA" id="ARBA00023125"/>
    </source>
</evidence>
<dbReference type="PANTHER" id="PTHR31140:SF74">
    <property type="entry name" value="B3 DOMAIN-CONTAINING TRANSCRIPTION FACTOR LEC2"/>
    <property type="match status" value="1"/>
</dbReference>
<proteinExistence type="predicted"/>
<keyword evidence="8" id="KW-1185">Reference proteome</keyword>
<dbReference type="InterPro" id="IPR015300">
    <property type="entry name" value="DNA-bd_pseudobarrel_sf"/>
</dbReference>
<dbReference type="Pfam" id="PF02362">
    <property type="entry name" value="B3"/>
    <property type="match status" value="1"/>
</dbReference>
<dbReference type="InterPro" id="IPR003340">
    <property type="entry name" value="B3_DNA-bd"/>
</dbReference>
<feature type="domain" description="TF-B3" evidence="6">
    <location>
        <begin position="60"/>
        <end position="161"/>
    </location>
</feature>
<dbReference type="GO" id="GO:0003677">
    <property type="term" value="F:DNA binding"/>
    <property type="evidence" value="ECO:0007669"/>
    <property type="project" value="UniProtKB-KW"/>
</dbReference>
<keyword evidence="3" id="KW-0238">DNA-binding</keyword>
<sequence length="363" mass="40796">MARQRRILILRRRNAARAVAASSMMAGKRVTSVSGSDTQNNEQDLYSFCTPDNKKLRLLFIKELKNSDVGSLGRIVLPKKEAENYLPSLSDKEGIELMIKDAFSHQEWGLKYKYWTNNNSRMYVFENTGDFVRQSGVEVGDSIHLYEDESKNLYISIGKVPPRPVHVAKPSLYQQRNYTITKDDASNSSGSHAIAAYTAISNYTKTTNEDNLTNQEKNANLSVNNNNKTHAEATSTYTYNEARTKEDESSSVVLLQQQHKEQLVETNNMVILFTDHASSYRQSEEASNNSNNDVTRQFQTSSTQPVIAGILGASSSASSSRSIVKMVEDDFDDCYKGLGTLPEVDRFEHCLLDCNYIMKDGKT</sequence>
<gene>
    <name evidence="7" type="ORF">M0R45_013244</name>
</gene>
<reference evidence="7 8" key="1">
    <citation type="journal article" date="2023" name="G3 (Bethesda)">
        <title>A chromosome-length genome assembly and annotation of blackberry (Rubus argutus, cv. 'Hillquist').</title>
        <authorList>
            <person name="Bruna T."/>
            <person name="Aryal R."/>
            <person name="Dudchenko O."/>
            <person name="Sargent D.J."/>
            <person name="Mead D."/>
            <person name="Buti M."/>
            <person name="Cavallini A."/>
            <person name="Hytonen T."/>
            <person name="Andres J."/>
            <person name="Pham M."/>
            <person name="Weisz D."/>
            <person name="Mascagni F."/>
            <person name="Usai G."/>
            <person name="Natali L."/>
            <person name="Bassil N."/>
            <person name="Fernandez G.E."/>
            <person name="Lomsadze A."/>
            <person name="Armour M."/>
            <person name="Olukolu B."/>
            <person name="Poorten T."/>
            <person name="Britton C."/>
            <person name="Davik J."/>
            <person name="Ashrafi H."/>
            <person name="Aiden E.L."/>
            <person name="Borodovsky M."/>
            <person name="Worthington M."/>
        </authorList>
    </citation>
    <scope>NUCLEOTIDE SEQUENCE [LARGE SCALE GENOMIC DNA]</scope>
    <source>
        <strain evidence="7">PI 553951</strain>
    </source>
</reference>
<evidence type="ECO:0000256" key="4">
    <source>
        <dbReference type="ARBA" id="ARBA00023163"/>
    </source>
</evidence>
<dbReference type="AlphaFoldDB" id="A0AAW1XJ48"/>
<dbReference type="InterPro" id="IPR044800">
    <property type="entry name" value="LEC2-like"/>
</dbReference>
<dbReference type="GO" id="GO:0003700">
    <property type="term" value="F:DNA-binding transcription factor activity"/>
    <property type="evidence" value="ECO:0007669"/>
    <property type="project" value="InterPro"/>
</dbReference>
<protein>
    <recommendedName>
        <fullName evidence="6">TF-B3 domain-containing protein</fullName>
    </recommendedName>
</protein>
<evidence type="ECO:0000256" key="2">
    <source>
        <dbReference type="ARBA" id="ARBA00023015"/>
    </source>
</evidence>
<comment type="subcellular location">
    <subcellularLocation>
        <location evidence="1">Nucleus</location>
    </subcellularLocation>
</comment>
<accession>A0AAW1XJ48</accession>
<organism evidence="7 8">
    <name type="scientific">Rubus argutus</name>
    <name type="common">Southern blackberry</name>
    <dbReference type="NCBI Taxonomy" id="59490"/>
    <lineage>
        <taxon>Eukaryota</taxon>
        <taxon>Viridiplantae</taxon>
        <taxon>Streptophyta</taxon>
        <taxon>Embryophyta</taxon>
        <taxon>Tracheophyta</taxon>
        <taxon>Spermatophyta</taxon>
        <taxon>Magnoliopsida</taxon>
        <taxon>eudicotyledons</taxon>
        <taxon>Gunneridae</taxon>
        <taxon>Pentapetalae</taxon>
        <taxon>rosids</taxon>
        <taxon>fabids</taxon>
        <taxon>Rosales</taxon>
        <taxon>Rosaceae</taxon>
        <taxon>Rosoideae</taxon>
        <taxon>Rosoideae incertae sedis</taxon>
        <taxon>Rubus</taxon>
    </lineage>
</organism>
<evidence type="ECO:0000313" key="7">
    <source>
        <dbReference type="EMBL" id="KAK9936400.1"/>
    </source>
</evidence>
<dbReference type="Proteomes" id="UP001457282">
    <property type="component" value="Unassembled WGS sequence"/>
</dbReference>
<evidence type="ECO:0000313" key="8">
    <source>
        <dbReference type="Proteomes" id="UP001457282"/>
    </source>
</evidence>
<dbReference type="GO" id="GO:0005634">
    <property type="term" value="C:nucleus"/>
    <property type="evidence" value="ECO:0007669"/>
    <property type="project" value="UniProtKB-SubCell"/>
</dbReference>